<organism evidence="3 4">
    <name type="scientific">Inquilinus ginsengisoli</name>
    <dbReference type="NCBI Taxonomy" id="363840"/>
    <lineage>
        <taxon>Bacteria</taxon>
        <taxon>Pseudomonadati</taxon>
        <taxon>Pseudomonadota</taxon>
        <taxon>Alphaproteobacteria</taxon>
        <taxon>Rhodospirillales</taxon>
        <taxon>Rhodospirillaceae</taxon>
        <taxon>Inquilinus</taxon>
    </lineage>
</organism>
<evidence type="ECO:0000259" key="2">
    <source>
        <dbReference type="Pfam" id="PF08327"/>
    </source>
</evidence>
<dbReference type="CDD" id="cd07814">
    <property type="entry name" value="SRPBCC_CalC_Aha1-like"/>
    <property type="match status" value="1"/>
</dbReference>
<dbReference type="Pfam" id="PF08327">
    <property type="entry name" value="AHSA1"/>
    <property type="match status" value="1"/>
</dbReference>
<dbReference type="InterPro" id="IPR023393">
    <property type="entry name" value="START-like_dom_sf"/>
</dbReference>
<reference evidence="3 4" key="1">
    <citation type="submission" date="2023-07" db="EMBL/GenBank/DDBJ databases">
        <title>Sorghum-associated microbial communities from plants grown in Nebraska, USA.</title>
        <authorList>
            <person name="Schachtman D."/>
        </authorList>
    </citation>
    <scope>NUCLEOTIDE SEQUENCE [LARGE SCALE GENOMIC DNA]</scope>
    <source>
        <strain evidence="3 4">584</strain>
    </source>
</reference>
<dbReference type="Gene3D" id="3.30.530.20">
    <property type="match status" value="1"/>
</dbReference>
<accession>A0ABU1JNT4</accession>
<keyword evidence="4" id="KW-1185">Reference proteome</keyword>
<dbReference type="RefSeq" id="WP_309794753.1">
    <property type="nucleotide sequence ID" value="NZ_JAVDPW010000004.1"/>
</dbReference>
<evidence type="ECO:0000256" key="1">
    <source>
        <dbReference type="ARBA" id="ARBA00006817"/>
    </source>
</evidence>
<dbReference type="EMBL" id="JAVDPW010000004">
    <property type="protein sequence ID" value="MDR6290282.1"/>
    <property type="molecule type" value="Genomic_DNA"/>
</dbReference>
<name>A0ABU1JNT4_9PROT</name>
<comment type="caution">
    <text evidence="3">The sequence shown here is derived from an EMBL/GenBank/DDBJ whole genome shotgun (WGS) entry which is preliminary data.</text>
</comment>
<sequence length="147" mass="16630">MLTKPSLSIRRRIAAAPARVYGAWTEPEKMMRWWGPAGAETISAEADPRTGGRFHVAFRTPDGERHDVSGIYKEVVPDERLVFSWAWRTMPERESQVTLTLRPDGDGTVLILTHEQFFDEPARDNHRTGWSGALDRLEQSLAEARAA</sequence>
<comment type="similarity">
    <text evidence="1">Belongs to the AHA1 family.</text>
</comment>
<feature type="domain" description="Activator of Hsp90 ATPase homologue 1/2-like C-terminal" evidence="2">
    <location>
        <begin position="15"/>
        <end position="141"/>
    </location>
</feature>
<proteinExistence type="inferred from homology"/>
<protein>
    <submittedName>
        <fullName evidence="3">Uncharacterized protein YndB with AHSA1/START domain</fullName>
    </submittedName>
</protein>
<evidence type="ECO:0000313" key="3">
    <source>
        <dbReference type="EMBL" id="MDR6290282.1"/>
    </source>
</evidence>
<dbReference type="Proteomes" id="UP001262410">
    <property type="component" value="Unassembled WGS sequence"/>
</dbReference>
<dbReference type="SUPFAM" id="SSF55961">
    <property type="entry name" value="Bet v1-like"/>
    <property type="match status" value="1"/>
</dbReference>
<gene>
    <name evidence="3" type="ORF">E9232_002803</name>
</gene>
<evidence type="ECO:0000313" key="4">
    <source>
        <dbReference type="Proteomes" id="UP001262410"/>
    </source>
</evidence>
<dbReference type="InterPro" id="IPR013538">
    <property type="entry name" value="ASHA1/2-like_C"/>
</dbReference>